<organism evidence="2">
    <name type="scientific">uncultured Thermomicrobiales bacterium</name>
    <dbReference type="NCBI Taxonomy" id="1645740"/>
    <lineage>
        <taxon>Bacteria</taxon>
        <taxon>Pseudomonadati</taxon>
        <taxon>Thermomicrobiota</taxon>
        <taxon>Thermomicrobia</taxon>
        <taxon>Thermomicrobiales</taxon>
        <taxon>environmental samples</taxon>
    </lineage>
</organism>
<dbReference type="EMBL" id="CADCWL010000007">
    <property type="protein sequence ID" value="CAA9543760.1"/>
    <property type="molecule type" value="Genomic_DNA"/>
</dbReference>
<proteinExistence type="predicted"/>
<dbReference type="AlphaFoldDB" id="A0A6J4U8H1"/>
<accession>A0A6J4U8H1</accession>
<gene>
    <name evidence="2" type="ORF">AVDCRST_MAG19-120</name>
</gene>
<protein>
    <submittedName>
        <fullName evidence="2">Uncharacterized protein</fullName>
    </submittedName>
</protein>
<sequence length="75" mass="8048">MVTETGKATTAVEGLGCHRGRSGCRRGEVSEEAERLRGRRVTAADRTPTPNEVAQHARTVIDEAGDVSEALDRLS</sequence>
<evidence type="ECO:0000256" key="1">
    <source>
        <dbReference type="SAM" id="MobiDB-lite"/>
    </source>
</evidence>
<evidence type="ECO:0000313" key="2">
    <source>
        <dbReference type="EMBL" id="CAA9543760.1"/>
    </source>
</evidence>
<reference evidence="2" key="1">
    <citation type="submission" date="2020-02" db="EMBL/GenBank/DDBJ databases">
        <authorList>
            <person name="Meier V. D."/>
        </authorList>
    </citation>
    <scope>NUCLEOTIDE SEQUENCE</scope>
    <source>
        <strain evidence="2">AVDCRST_MAG19</strain>
    </source>
</reference>
<feature type="compositionally biased region" description="Basic and acidic residues" evidence="1">
    <location>
        <begin position="25"/>
        <end position="36"/>
    </location>
</feature>
<feature type="region of interest" description="Disordered" evidence="1">
    <location>
        <begin position="1"/>
        <end position="52"/>
    </location>
</feature>
<name>A0A6J4U8H1_9BACT</name>